<organism evidence="1 2">
    <name type="scientific">Debaryomyces hansenii (strain ATCC 36239 / CBS 767 / BCRC 21394 / JCM 1990 / NBRC 0083 / IGC 2968)</name>
    <name type="common">Yeast</name>
    <name type="synonym">Torulaspora hansenii</name>
    <dbReference type="NCBI Taxonomy" id="284592"/>
    <lineage>
        <taxon>Eukaryota</taxon>
        <taxon>Fungi</taxon>
        <taxon>Dikarya</taxon>
        <taxon>Ascomycota</taxon>
        <taxon>Saccharomycotina</taxon>
        <taxon>Pichiomycetes</taxon>
        <taxon>Debaryomycetaceae</taxon>
        <taxon>Debaryomyces</taxon>
    </lineage>
</organism>
<accession>Q6BLP6</accession>
<reference evidence="1 2" key="1">
    <citation type="journal article" date="2004" name="Nature">
        <title>Genome evolution in yeasts.</title>
        <authorList>
            <consortium name="Genolevures"/>
            <person name="Dujon B."/>
            <person name="Sherman D."/>
            <person name="Fischer G."/>
            <person name="Durrens P."/>
            <person name="Casaregola S."/>
            <person name="Lafontaine I."/>
            <person name="de Montigny J."/>
            <person name="Marck C."/>
            <person name="Neuveglise C."/>
            <person name="Talla E."/>
            <person name="Goffard N."/>
            <person name="Frangeul L."/>
            <person name="Aigle M."/>
            <person name="Anthouard V."/>
            <person name="Babour A."/>
            <person name="Barbe V."/>
            <person name="Barnay S."/>
            <person name="Blanchin S."/>
            <person name="Beckerich J.M."/>
            <person name="Beyne E."/>
            <person name="Bleykasten C."/>
            <person name="Boisrame A."/>
            <person name="Boyer J."/>
            <person name="Cattolico L."/>
            <person name="Confanioleri F."/>
            <person name="de Daruvar A."/>
            <person name="Despons L."/>
            <person name="Fabre E."/>
            <person name="Fairhead C."/>
            <person name="Ferry-Dumazet H."/>
            <person name="Groppi A."/>
            <person name="Hantraye F."/>
            <person name="Hennequin C."/>
            <person name="Jauniaux N."/>
            <person name="Joyet P."/>
            <person name="Kachouri R."/>
            <person name="Kerrest A."/>
            <person name="Koszul R."/>
            <person name="Lemaire M."/>
            <person name="Lesur I."/>
            <person name="Ma L."/>
            <person name="Muller H."/>
            <person name="Nicaud J.M."/>
            <person name="Nikolski M."/>
            <person name="Oztas S."/>
            <person name="Ozier-Kalogeropoulos O."/>
            <person name="Pellenz S."/>
            <person name="Potier S."/>
            <person name="Richard G.F."/>
            <person name="Straub M.L."/>
            <person name="Suleau A."/>
            <person name="Swennene D."/>
            <person name="Tekaia F."/>
            <person name="Wesolowski-Louvel M."/>
            <person name="Westhof E."/>
            <person name="Wirth B."/>
            <person name="Zeniou-Meyer M."/>
            <person name="Zivanovic I."/>
            <person name="Bolotin-Fukuhara M."/>
            <person name="Thierry A."/>
            <person name="Bouchier C."/>
            <person name="Caudron B."/>
            <person name="Scarpelli C."/>
            <person name="Gaillardin C."/>
            <person name="Weissenbach J."/>
            <person name="Wincker P."/>
            <person name="Souciet J.L."/>
        </authorList>
    </citation>
    <scope>NUCLEOTIDE SEQUENCE [LARGE SCALE GENOMIC DNA]</scope>
    <source>
        <strain evidence="2">ATCC 36239 / CBS 767 / BCRC 21394 / JCM 1990 / NBRC 0083 / IGC 2968</strain>
    </source>
</reference>
<dbReference type="GeneID" id="2903479"/>
<protein>
    <submittedName>
        <fullName evidence="1">DEHA2F11770p</fullName>
    </submittedName>
</protein>
<dbReference type="Proteomes" id="UP000000599">
    <property type="component" value="Chromosome F"/>
</dbReference>
<dbReference type="HOGENOM" id="CLU_1396272_0_0_1"/>
<keyword evidence="2" id="KW-1185">Reference proteome</keyword>
<dbReference type="VEuPathDB" id="FungiDB:DEHA2F11770g"/>
<dbReference type="InParanoid" id="Q6BLP6"/>
<dbReference type="EMBL" id="CR382138">
    <property type="protein sequence ID" value="CAG89225.2"/>
    <property type="molecule type" value="Genomic_DNA"/>
</dbReference>
<dbReference type="OrthoDB" id="10420749at2759"/>
<dbReference type="AlphaFoldDB" id="Q6BLP6"/>
<dbReference type="KEGG" id="dha:DEHA2F11770g"/>
<evidence type="ECO:0000313" key="2">
    <source>
        <dbReference type="Proteomes" id="UP000000599"/>
    </source>
</evidence>
<dbReference type="RefSeq" id="XP_460875.2">
    <property type="nucleotide sequence ID" value="XM_460875.1"/>
</dbReference>
<gene>
    <name evidence="1" type="ordered locus">DEHA2F11770g</name>
</gene>
<name>Q6BLP6_DEBHA</name>
<proteinExistence type="predicted"/>
<sequence>MASMTDLITNIPEIVDFNEFGRIKETISVISPRMFDSYLNEAQNLINKIESLANIVINETPKEPDVEGEVVPVKSLKLCLLRFKNNIITFRRKYVKFISDFAFYSECELLLNQEKLIKNTTCQPEIQSDVFIYTRTLEDSIWNFKSDLESLINCSYSFETSERELIPEINRFRRMINISQIKVVTNRLGYLTIDN</sequence>
<evidence type="ECO:0000313" key="1">
    <source>
        <dbReference type="EMBL" id="CAG89225.2"/>
    </source>
</evidence>